<dbReference type="EMBL" id="JADYXP020000004">
    <property type="protein sequence ID" value="KAL0125364.1"/>
    <property type="molecule type" value="Genomic_DNA"/>
</dbReference>
<evidence type="ECO:0000313" key="2">
    <source>
        <dbReference type="Proteomes" id="UP001430953"/>
    </source>
</evidence>
<name>A0AAW2GAY2_9HYME</name>
<sequence length="139" mass="16318">MYIIKVKLYHEIEVPFHPSGISLVERRFVFRNSFAIFRCFNNQCMFLLLFSVQQLGNLSSKVSESPNRMLRRVSVLEIIFNFIRKEIHKRIISKFPSQCFGMNSEGSLLKVVARINNEVKSLKKMSCSYIITKRQLSSY</sequence>
<comment type="caution">
    <text evidence="1">The sequence shown here is derived from an EMBL/GenBank/DDBJ whole genome shotgun (WGS) entry which is preliminary data.</text>
</comment>
<protein>
    <submittedName>
        <fullName evidence="1">Uncharacterized protein</fullName>
    </submittedName>
</protein>
<proteinExistence type="predicted"/>
<gene>
    <name evidence="1" type="ORF">PUN28_004476</name>
</gene>
<keyword evidence="2" id="KW-1185">Reference proteome</keyword>
<evidence type="ECO:0000313" key="1">
    <source>
        <dbReference type="EMBL" id="KAL0125364.1"/>
    </source>
</evidence>
<reference evidence="1 2" key="1">
    <citation type="submission" date="2023-03" db="EMBL/GenBank/DDBJ databases">
        <title>High recombination rates correlate with genetic variation in Cardiocondyla obscurior ants.</title>
        <authorList>
            <person name="Errbii M."/>
        </authorList>
    </citation>
    <scope>NUCLEOTIDE SEQUENCE [LARGE SCALE GENOMIC DNA]</scope>
    <source>
        <strain evidence="1">Alpha-2009</strain>
        <tissue evidence="1">Whole body</tissue>
    </source>
</reference>
<accession>A0AAW2GAY2</accession>
<dbReference type="Proteomes" id="UP001430953">
    <property type="component" value="Unassembled WGS sequence"/>
</dbReference>
<dbReference type="AlphaFoldDB" id="A0AAW2GAY2"/>
<organism evidence="1 2">
    <name type="scientific">Cardiocondyla obscurior</name>
    <dbReference type="NCBI Taxonomy" id="286306"/>
    <lineage>
        <taxon>Eukaryota</taxon>
        <taxon>Metazoa</taxon>
        <taxon>Ecdysozoa</taxon>
        <taxon>Arthropoda</taxon>
        <taxon>Hexapoda</taxon>
        <taxon>Insecta</taxon>
        <taxon>Pterygota</taxon>
        <taxon>Neoptera</taxon>
        <taxon>Endopterygota</taxon>
        <taxon>Hymenoptera</taxon>
        <taxon>Apocrita</taxon>
        <taxon>Aculeata</taxon>
        <taxon>Formicoidea</taxon>
        <taxon>Formicidae</taxon>
        <taxon>Myrmicinae</taxon>
        <taxon>Cardiocondyla</taxon>
    </lineage>
</organism>